<dbReference type="InterPro" id="IPR006626">
    <property type="entry name" value="PbH1"/>
</dbReference>
<dbReference type="InterPro" id="IPR039448">
    <property type="entry name" value="Beta_helix"/>
</dbReference>
<feature type="non-terminal residue" evidence="2">
    <location>
        <position position="211"/>
    </location>
</feature>
<dbReference type="InterPro" id="IPR011050">
    <property type="entry name" value="Pectin_lyase_fold/virulence"/>
</dbReference>
<dbReference type="Pfam" id="PF13229">
    <property type="entry name" value="Beta_helix"/>
    <property type="match status" value="1"/>
</dbReference>
<gene>
    <name evidence="2" type="ORF">S12H4_37994</name>
</gene>
<dbReference type="NCBIfam" id="TIGR03804">
    <property type="entry name" value="para_beta_helix"/>
    <property type="match status" value="1"/>
</dbReference>
<name>X1S864_9ZZZZ</name>
<dbReference type="SUPFAM" id="SSF51126">
    <property type="entry name" value="Pectin lyase-like"/>
    <property type="match status" value="1"/>
</dbReference>
<comment type="caution">
    <text evidence="2">The sequence shown here is derived from an EMBL/GenBank/DDBJ whole genome shotgun (WGS) entry which is preliminary data.</text>
</comment>
<sequence length="211" mass="21768">MGYPPQGNIPPPNTIDHNVLLNVTANQHHVPTNDTRGRTIVVAASNSLDPTLADPAYRCDGTADQVEINAAITALGATGGAVILLDGTFAITAPVTLASNVALVGQGAGTVLRIPDGHDADLNVVYAATQDHVLVANLKIDGNTANQTAGTMNGIYWDTVTHSKVVDCWVEDMYTGGVGIYLSASSNNTITGNTVRGNGGTGITLFTDSNN</sequence>
<evidence type="ECO:0000313" key="2">
    <source>
        <dbReference type="EMBL" id="GAI89138.1"/>
    </source>
</evidence>
<proteinExistence type="predicted"/>
<accession>X1S864</accession>
<evidence type="ECO:0000259" key="1">
    <source>
        <dbReference type="Pfam" id="PF13229"/>
    </source>
</evidence>
<organism evidence="2">
    <name type="scientific">marine sediment metagenome</name>
    <dbReference type="NCBI Taxonomy" id="412755"/>
    <lineage>
        <taxon>unclassified sequences</taxon>
        <taxon>metagenomes</taxon>
        <taxon>ecological metagenomes</taxon>
    </lineage>
</organism>
<dbReference type="InterPro" id="IPR022441">
    <property type="entry name" value="Para_beta_helix_rpt-2"/>
</dbReference>
<feature type="domain" description="Right handed beta helix" evidence="1">
    <location>
        <begin position="136"/>
        <end position="210"/>
    </location>
</feature>
<dbReference type="SMART" id="SM00710">
    <property type="entry name" value="PbH1"/>
    <property type="match status" value="3"/>
</dbReference>
<reference evidence="2" key="1">
    <citation type="journal article" date="2014" name="Front. Microbiol.">
        <title>High frequency of phylogenetically diverse reductive dehalogenase-homologous genes in deep subseafloor sedimentary metagenomes.</title>
        <authorList>
            <person name="Kawai M."/>
            <person name="Futagami T."/>
            <person name="Toyoda A."/>
            <person name="Takaki Y."/>
            <person name="Nishi S."/>
            <person name="Hori S."/>
            <person name="Arai W."/>
            <person name="Tsubouchi T."/>
            <person name="Morono Y."/>
            <person name="Uchiyama I."/>
            <person name="Ito T."/>
            <person name="Fujiyama A."/>
            <person name="Inagaki F."/>
            <person name="Takami H."/>
        </authorList>
    </citation>
    <scope>NUCLEOTIDE SEQUENCE</scope>
    <source>
        <strain evidence="2">Expedition CK06-06</strain>
    </source>
</reference>
<dbReference type="AlphaFoldDB" id="X1S864"/>
<dbReference type="Gene3D" id="2.160.20.10">
    <property type="entry name" value="Single-stranded right-handed beta-helix, Pectin lyase-like"/>
    <property type="match status" value="1"/>
</dbReference>
<dbReference type="InterPro" id="IPR012334">
    <property type="entry name" value="Pectin_lyas_fold"/>
</dbReference>
<protein>
    <recommendedName>
        <fullName evidence="1">Right handed beta helix domain-containing protein</fullName>
    </recommendedName>
</protein>
<dbReference type="EMBL" id="BARW01022826">
    <property type="protein sequence ID" value="GAI89138.1"/>
    <property type="molecule type" value="Genomic_DNA"/>
</dbReference>